<reference evidence="13 14" key="1">
    <citation type="submission" date="2024-03" db="EMBL/GenBank/DDBJ databases">
        <title>Human intestinal bacterial collection.</title>
        <authorList>
            <person name="Pauvert C."/>
            <person name="Hitch T.C.A."/>
            <person name="Clavel T."/>
        </authorList>
    </citation>
    <scope>NUCLEOTIDE SEQUENCE [LARGE SCALE GENOMIC DNA]</scope>
    <source>
        <strain evidence="13 14">CLA-AA-H95</strain>
    </source>
</reference>
<evidence type="ECO:0000256" key="5">
    <source>
        <dbReference type="ARBA" id="ARBA00022741"/>
    </source>
</evidence>
<keyword evidence="7" id="KW-0460">Magnesium</keyword>
<sequence>MDYQQSRAYIRDAEQYAGGALDLTNIKEIMKRLGNPQDQLKYVHVAGTNGKGSVIAYLYTTLTNAGYHVGRYISPSVYSYREKIEVEGTPISREQFAKHTTRVAAVIEEMTAEGLAHPTPFEIETAVAFLFFAEEKCDPVILEVGMGGITDATNLIHTTELAVLVPISMDHQSFLGNTIAEIAEKKAGIIKPGCSVATIGQEPEALKVIENVSHEAGTDLCAADISQAEVLEADFTGQRFCYKGEEYTLSLAGSYQTENAVLALEALRILDERGYHTTTEQRREGLKATHWNGRLTIIHRDPLFIVDGAHNPAAADMLEDSVRKYFKDRRMFFIMGVFRDKDYPYIIRKLCPYAEQIIAIETPDNPRALPAEELAEAIRPCNPHVHAEKNIAKAVEELFEMAGKDDVILSFGSLSFIGDITRIVNTRKEVFGSPASEGNNE</sequence>
<evidence type="ECO:0000256" key="8">
    <source>
        <dbReference type="ARBA" id="ARBA00030592"/>
    </source>
</evidence>
<dbReference type="InterPro" id="IPR004101">
    <property type="entry name" value="Mur_ligase_C"/>
</dbReference>
<dbReference type="Gene3D" id="3.90.190.20">
    <property type="entry name" value="Mur ligase, C-terminal domain"/>
    <property type="match status" value="1"/>
</dbReference>
<gene>
    <name evidence="13" type="ORF">WMO75_07005</name>
</gene>
<evidence type="ECO:0000259" key="11">
    <source>
        <dbReference type="Pfam" id="PF02875"/>
    </source>
</evidence>
<dbReference type="NCBIfam" id="TIGR01499">
    <property type="entry name" value="folC"/>
    <property type="match status" value="1"/>
</dbReference>
<feature type="domain" description="Mur ligase C-terminal" evidence="11">
    <location>
        <begin position="293"/>
        <end position="413"/>
    </location>
</feature>
<evidence type="ECO:0000256" key="4">
    <source>
        <dbReference type="ARBA" id="ARBA00022723"/>
    </source>
</evidence>
<dbReference type="Pfam" id="PF08245">
    <property type="entry name" value="Mur_ligase_M"/>
    <property type="match status" value="1"/>
</dbReference>
<organism evidence="13 14">
    <name type="scientific">Blautia intestinihominis</name>
    <dbReference type="NCBI Taxonomy" id="3133152"/>
    <lineage>
        <taxon>Bacteria</taxon>
        <taxon>Bacillati</taxon>
        <taxon>Bacillota</taxon>
        <taxon>Clostridia</taxon>
        <taxon>Lachnospirales</taxon>
        <taxon>Lachnospiraceae</taxon>
        <taxon>Blautia</taxon>
    </lineage>
</organism>
<keyword evidence="3 10" id="KW-0436">Ligase</keyword>
<dbReference type="PROSITE" id="PS01012">
    <property type="entry name" value="FOLYLPOLYGLU_SYNT_2"/>
    <property type="match status" value="1"/>
</dbReference>
<dbReference type="RefSeq" id="WP_227221723.1">
    <property type="nucleotide sequence ID" value="NZ_JBBMEI010000017.1"/>
</dbReference>
<evidence type="ECO:0000256" key="7">
    <source>
        <dbReference type="ARBA" id="ARBA00022842"/>
    </source>
</evidence>
<dbReference type="SUPFAM" id="SSF53623">
    <property type="entry name" value="MurD-like peptide ligases, catalytic domain"/>
    <property type="match status" value="1"/>
</dbReference>
<dbReference type="InterPro" id="IPR036615">
    <property type="entry name" value="Mur_ligase_C_dom_sf"/>
</dbReference>
<dbReference type="Gene3D" id="3.40.1190.10">
    <property type="entry name" value="Mur-like, catalytic domain"/>
    <property type="match status" value="1"/>
</dbReference>
<dbReference type="PANTHER" id="PTHR11136:SF0">
    <property type="entry name" value="DIHYDROFOLATE SYNTHETASE-RELATED"/>
    <property type="match status" value="1"/>
</dbReference>
<comment type="similarity">
    <text evidence="1 10">Belongs to the folylpolyglutamate synthase family.</text>
</comment>
<dbReference type="InterPro" id="IPR018109">
    <property type="entry name" value="Folylpolyglutamate_synth_CS"/>
</dbReference>
<dbReference type="Pfam" id="PF02875">
    <property type="entry name" value="Mur_ligase_C"/>
    <property type="match status" value="1"/>
</dbReference>
<evidence type="ECO:0000256" key="6">
    <source>
        <dbReference type="ARBA" id="ARBA00022840"/>
    </source>
</evidence>
<proteinExistence type="inferred from homology"/>
<dbReference type="InterPro" id="IPR013221">
    <property type="entry name" value="Mur_ligase_cen"/>
</dbReference>
<comment type="caution">
    <text evidence="13">The sequence shown here is derived from an EMBL/GenBank/DDBJ whole genome shotgun (WGS) entry which is preliminary data.</text>
</comment>
<evidence type="ECO:0000313" key="14">
    <source>
        <dbReference type="Proteomes" id="UP001446032"/>
    </source>
</evidence>
<evidence type="ECO:0000256" key="10">
    <source>
        <dbReference type="PIRNR" id="PIRNR001563"/>
    </source>
</evidence>
<feature type="domain" description="Mur ligase central" evidence="12">
    <location>
        <begin position="45"/>
        <end position="266"/>
    </location>
</feature>
<keyword evidence="5 10" id="KW-0547">Nucleotide-binding</keyword>
<dbReference type="PIRSF" id="PIRSF001563">
    <property type="entry name" value="Folylpolyglu_synth"/>
    <property type="match status" value="1"/>
</dbReference>
<keyword evidence="14" id="KW-1185">Reference proteome</keyword>
<keyword evidence="6 10" id="KW-0067">ATP-binding</keyword>
<keyword evidence="4" id="KW-0479">Metal-binding</keyword>
<dbReference type="InterPro" id="IPR001645">
    <property type="entry name" value="Folylpolyglutamate_synth"/>
</dbReference>
<dbReference type="GO" id="GO:0016874">
    <property type="term" value="F:ligase activity"/>
    <property type="evidence" value="ECO:0007669"/>
    <property type="project" value="UniProtKB-KW"/>
</dbReference>
<dbReference type="SUPFAM" id="SSF53244">
    <property type="entry name" value="MurD-like peptide ligases, peptide-binding domain"/>
    <property type="match status" value="1"/>
</dbReference>
<dbReference type="InterPro" id="IPR036565">
    <property type="entry name" value="Mur-like_cat_sf"/>
</dbReference>
<evidence type="ECO:0000256" key="3">
    <source>
        <dbReference type="ARBA" id="ARBA00022598"/>
    </source>
</evidence>
<dbReference type="EMBL" id="JBBMEI010000017">
    <property type="protein sequence ID" value="MEQ2358085.1"/>
    <property type="molecule type" value="Genomic_DNA"/>
</dbReference>
<dbReference type="PANTHER" id="PTHR11136">
    <property type="entry name" value="FOLYLPOLYGLUTAMATE SYNTHASE-RELATED"/>
    <property type="match status" value="1"/>
</dbReference>
<evidence type="ECO:0000256" key="2">
    <source>
        <dbReference type="ARBA" id="ARBA00013025"/>
    </source>
</evidence>
<dbReference type="EC" id="6.3.2.17" evidence="2"/>
<protein>
    <recommendedName>
        <fullName evidence="2">tetrahydrofolate synthase</fullName>
        <ecNumber evidence="2">6.3.2.17</ecNumber>
    </recommendedName>
    <alternativeName>
        <fullName evidence="8">Tetrahydrofolylpolyglutamate synthase</fullName>
    </alternativeName>
</protein>
<comment type="catalytic activity">
    <reaction evidence="9">
        <text>(6S)-5,6,7,8-tetrahydrofolyl-(gamma-L-Glu)(n) + L-glutamate + ATP = (6S)-5,6,7,8-tetrahydrofolyl-(gamma-L-Glu)(n+1) + ADP + phosphate + H(+)</text>
        <dbReference type="Rhea" id="RHEA:10580"/>
        <dbReference type="Rhea" id="RHEA-COMP:14738"/>
        <dbReference type="Rhea" id="RHEA-COMP:14740"/>
        <dbReference type="ChEBI" id="CHEBI:15378"/>
        <dbReference type="ChEBI" id="CHEBI:29985"/>
        <dbReference type="ChEBI" id="CHEBI:30616"/>
        <dbReference type="ChEBI" id="CHEBI:43474"/>
        <dbReference type="ChEBI" id="CHEBI:141005"/>
        <dbReference type="ChEBI" id="CHEBI:456216"/>
        <dbReference type="EC" id="6.3.2.17"/>
    </reaction>
</comment>
<dbReference type="Proteomes" id="UP001446032">
    <property type="component" value="Unassembled WGS sequence"/>
</dbReference>
<evidence type="ECO:0000259" key="12">
    <source>
        <dbReference type="Pfam" id="PF08245"/>
    </source>
</evidence>
<evidence type="ECO:0000313" key="13">
    <source>
        <dbReference type="EMBL" id="MEQ2358085.1"/>
    </source>
</evidence>
<evidence type="ECO:0000256" key="9">
    <source>
        <dbReference type="ARBA" id="ARBA00047493"/>
    </source>
</evidence>
<evidence type="ECO:0000256" key="1">
    <source>
        <dbReference type="ARBA" id="ARBA00008276"/>
    </source>
</evidence>
<accession>A0ABV1AIU6</accession>
<name>A0ABV1AIU6_9FIRM</name>